<reference evidence="1" key="1">
    <citation type="submission" date="2020-08" db="EMBL/GenBank/DDBJ databases">
        <title>Multicomponent nature underlies the extraordinary mechanical properties of spider dragline silk.</title>
        <authorList>
            <person name="Kono N."/>
            <person name="Nakamura H."/>
            <person name="Mori M."/>
            <person name="Yoshida Y."/>
            <person name="Ohtoshi R."/>
            <person name="Malay A.D."/>
            <person name="Moran D.A.P."/>
            <person name="Tomita M."/>
            <person name="Numata K."/>
            <person name="Arakawa K."/>
        </authorList>
    </citation>
    <scope>NUCLEOTIDE SEQUENCE</scope>
</reference>
<dbReference type="EMBL" id="BMAW01118262">
    <property type="protein sequence ID" value="GFT78922.1"/>
    <property type="molecule type" value="Genomic_DNA"/>
</dbReference>
<dbReference type="OrthoDB" id="10379783at2759"/>
<evidence type="ECO:0000313" key="2">
    <source>
        <dbReference type="Proteomes" id="UP000887013"/>
    </source>
</evidence>
<evidence type="ECO:0000313" key="1">
    <source>
        <dbReference type="EMBL" id="GFT78922.1"/>
    </source>
</evidence>
<dbReference type="AlphaFoldDB" id="A0A8X6PQG6"/>
<protein>
    <submittedName>
        <fullName evidence="1">Uncharacterized protein</fullName>
    </submittedName>
</protein>
<organism evidence="1 2">
    <name type="scientific">Nephila pilipes</name>
    <name type="common">Giant wood spider</name>
    <name type="synonym">Nephila maculata</name>
    <dbReference type="NCBI Taxonomy" id="299642"/>
    <lineage>
        <taxon>Eukaryota</taxon>
        <taxon>Metazoa</taxon>
        <taxon>Ecdysozoa</taxon>
        <taxon>Arthropoda</taxon>
        <taxon>Chelicerata</taxon>
        <taxon>Arachnida</taxon>
        <taxon>Araneae</taxon>
        <taxon>Araneomorphae</taxon>
        <taxon>Entelegynae</taxon>
        <taxon>Araneoidea</taxon>
        <taxon>Nephilidae</taxon>
        <taxon>Nephila</taxon>
    </lineage>
</organism>
<dbReference type="Proteomes" id="UP000887013">
    <property type="component" value="Unassembled WGS sequence"/>
</dbReference>
<accession>A0A8X6PQG6</accession>
<keyword evidence="2" id="KW-1185">Reference proteome</keyword>
<gene>
    <name evidence="1" type="ORF">NPIL_703341</name>
</gene>
<comment type="caution">
    <text evidence="1">The sequence shown here is derived from an EMBL/GenBank/DDBJ whole genome shotgun (WGS) entry which is preliminary data.</text>
</comment>
<sequence>MVPLRNSYPTRIRIGKCGLTCRTLRKVHGLPRPSDHHSVFPTRRVDLSLDQFWLHSKGLRQLPITVFTGRHTFSERQNTTSTSSFWLRFASDAWLYLGTREAFQLFDSAEEQVSSTRKLESDPRSNPG</sequence>
<proteinExistence type="predicted"/>
<name>A0A8X6PQG6_NEPPI</name>